<evidence type="ECO:0000313" key="3">
    <source>
        <dbReference type="Proteomes" id="UP000321058"/>
    </source>
</evidence>
<protein>
    <recommendedName>
        <fullName evidence="1">Cupin type-2 domain-containing protein</fullName>
    </recommendedName>
</protein>
<dbReference type="InterPro" id="IPR014710">
    <property type="entry name" value="RmlC-like_jellyroll"/>
</dbReference>
<dbReference type="SUPFAM" id="SSF51182">
    <property type="entry name" value="RmlC-like cupins"/>
    <property type="match status" value="1"/>
</dbReference>
<dbReference type="Gene3D" id="2.60.120.10">
    <property type="entry name" value="Jelly Rolls"/>
    <property type="match status" value="1"/>
</dbReference>
<keyword evidence="3" id="KW-1185">Reference proteome</keyword>
<dbReference type="InterPro" id="IPR052535">
    <property type="entry name" value="Bacilysin_H2HPP_isomerase"/>
</dbReference>
<dbReference type="AlphaFoldDB" id="A0A512NI09"/>
<dbReference type="PANTHER" id="PTHR40112:SF1">
    <property type="entry name" value="H2HPP ISOMERASE"/>
    <property type="match status" value="1"/>
</dbReference>
<dbReference type="RefSeq" id="WP_170303426.1">
    <property type="nucleotide sequence ID" value="NZ_BKAJ01000105.1"/>
</dbReference>
<evidence type="ECO:0000259" key="1">
    <source>
        <dbReference type="Pfam" id="PF07883"/>
    </source>
</evidence>
<feature type="domain" description="Cupin type-2" evidence="1">
    <location>
        <begin position="38"/>
        <end position="103"/>
    </location>
</feature>
<proteinExistence type="predicted"/>
<organism evidence="2 3">
    <name type="scientific">Reyranella soli</name>
    <dbReference type="NCBI Taxonomy" id="1230389"/>
    <lineage>
        <taxon>Bacteria</taxon>
        <taxon>Pseudomonadati</taxon>
        <taxon>Pseudomonadota</taxon>
        <taxon>Alphaproteobacteria</taxon>
        <taxon>Hyphomicrobiales</taxon>
        <taxon>Reyranellaceae</taxon>
        <taxon>Reyranella</taxon>
    </lineage>
</organism>
<dbReference type="PANTHER" id="PTHR40112">
    <property type="entry name" value="H2HPP ISOMERASE"/>
    <property type="match status" value="1"/>
</dbReference>
<dbReference type="Proteomes" id="UP000321058">
    <property type="component" value="Unassembled WGS sequence"/>
</dbReference>
<dbReference type="InterPro" id="IPR011051">
    <property type="entry name" value="RmlC_Cupin_sf"/>
</dbReference>
<gene>
    <name evidence="2" type="ORF">RSO01_57630</name>
</gene>
<reference evidence="2 3" key="1">
    <citation type="submission" date="2019-07" db="EMBL/GenBank/DDBJ databases">
        <title>Whole genome shotgun sequence of Reyranella soli NBRC 108950.</title>
        <authorList>
            <person name="Hosoyama A."/>
            <person name="Uohara A."/>
            <person name="Ohji S."/>
            <person name="Ichikawa N."/>
        </authorList>
    </citation>
    <scope>NUCLEOTIDE SEQUENCE [LARGE SCALE GENOMIC DNA]</scope>
    <source>
        <strain evidence="2 3">NBRC 108950</strain>
    </source>
</reference>
<sequence length="128" mass="13696">MPVVKNAEAREIPWRPGYRNYVLAGEAQGVSVSSSLGVLEQGAGAPLHFHEEVDEVIVVLDGTLDLRIGDEHFTVGKDQTISIPARTPHAFTVVSPEGARFIAFLPRQGAHLATKYIEGDPPAGAALK</sequence>
<accession>A0A512NI09</accession>
<dbReference type="EMBL" id="BKAJ01000105">
    <property type="protein sequence ID" value="GEP58597.1"/>
    <property type="molecule type" value="Genomic_DNA"/>
</dbReference>
<dbReference type="InterPro" id="IPR013096">
    <property type="entry name" value="Cupin_2"/>
</dbReference>
<dbReference type="Pfam" id="PF07883">
    <property type="entry name" value="Cupin_2"/>
    <property type="match status" value="1"/>
</dbReference>
<comment type="caution">
    <text evidence="2">The sequence shown here is derived from an EMBL/GenBank/DDBJ whole genome shotgun (WGS) entry which is preliminary data.</text>
</comment>
<evidence type="ECO:0000313" key="2">
    <source>
        <dbReference type="EMBL" id="GEP58597.1"/>
    </source>
</evidence>
<name>A0A512NI09_9HYPH</name>